<evidence type="ECO:0000256" key="8">
    <source>
        <dbReference type="ARBA" id="ARBA00023306"/>
    </source>
</evidence>
<dbReference type="GO" id="GO:0016874">
    <property type="term" value="F:ligase activity"/>
    <property type="evidence" value="ECO:0007669"/>
    <property type="project" value="UniProtKB-KW"/>
</dbReference>
<evidence type="ECO:0000256" key="11">
    <source>
        <dbReference type="RuleBase" id="RU004136"/>
    </source>
</evidence>
<keyword evidence="1 10" id="KW-0963">Cytoplasm</keyword>
<organism evidence="15 16">
    <name type="scientific">Alcanivorax quisquiliarum</name>
    <dbReference type="NCBI Taxonomy" id="2933565"/>
    <lineage>
        <taxon>Bacteria</taxon>
        <taxon>Pseudomonadati</taxon>
        <taxon>Pseudomonadota</taxon>
        <taxon>Gammaproteobacteria</taxon>
        <taxon>Oceanospirillales</taxon>
        <taxon>Alcanivoracaceae</taxon>
        <taxon>Alcanivorax</taxon>
    </lineage>
</organism>
<sequence>MKLSHIAALTGGALIGTDKDIQRVSTDTRTLRAGDLFVALRGEHFDAHQFLPQAAAAGADAALVEVPSEVFTSQVQVADSRHALGKTAAGWADQFTATRIGVTGNAGKTTVKEMIRSMLGAEALATQGNLNNDIGVPLTLLSLRAEHRYAVVELGASAPGEIAWTSGLLKPEIALITNVTGAHLEGFGTLGGIAAAKAEIFSGMAAGSIAIINGDDAFADYFSARAEDAALNVRRVSAEHDADYSATDIEADAEGVRFTLRVAGDTYPVAVPLPGRHQVGNALLALAAVHAAGVPLSQAIAKLAAMPPVPGRVNRFPCLGGTLIDDSYNANPGSVRAAIALLAQCPAPRMLVLGALGELGPQAADIHASLGRAAQEAGLDALVAVGEGARPAGEEFGTAARFAADHQAAVREALPLLQGGGTVLVKGSRSARMDVVVAALRKLGETH</sequence>
<dbReference type="InterPro" id="IPR036615">
    <property type="entry name" value="Mur_ligase_C_dom_sf"/>
</dbReference>
<keyword evidence="8 10" id="KW-0131">Cell cycle</keyword>
<dbReference type="InterPro" id="IPR035911">
    <property type="entry name" value="MurE/MurF_N"/>
</dbReference>
<dbReference type="EMBL" id="JALKII010000005">
    <property type="protein sequence ID" value="MCK0537948.1"/>
    <property type="molecule type" value="Genomic_DNA"/>
</dbReference>
<keyword evidence="16" id="KW-1185">Reference proteome</keyword>
<reference evidence="15" key="1">
    <citation type="submission" date="2022-04" db="EMBL/GenBank/DDBJ databases">
        <title>Alcanivorax sp. CY1518 draft genome sequence.</title>
        <authorList>
            <person name="Zhao G."/>
            <person name="An M."/>
        </authorList>
    </citation>
    <scope>NUCLEOTIDE SEQUENCE</scope>
    <source>
        <strain evidence="15">CY1518</strain>
    </source>
</reference>
<feature type="domain" description="Mur ligase central" evidence="14">
    <location>
        <begin position="102"/>
        <end position="289"/>
    </location>
</feature>
<evidence type="ECO:0000256" key="6">
    <source>
        <dbReference type="ARBA" id="ARBA00022960"/>
    </source>
</evidence>
<dbReference type="SUPFAM" id="SSF53244">
    <property type="entry name" value="MurD-like peptide ligases, peptide-binding domain"/>
    <property type="match status" value="1"/>
</dbReference>
<dbReference type="EC" id="6.3.2.10" evidence="10 11"/>
<dbReference type="Gene3D" id="3.90.190.20">
    <property type="entry name" value="Mur ligase, C-terminal domain"/>
    <property type="match status" value="1"/>
</dbReference>
<gene>
    <name evidence="10" type="primary">murF</name>
    <name evidence="15" type="ORF">MU846_09515</name>
</gene>
<evidence type="ECO:0000259" key="14">
    <source>
        <dbReference type="Pfam" id="PF08245"/>
    </source>
</evidence>
<dbReference type="RefSeq" id="WP_246952057.1">
    <property type="nucleotide sequence ID" value="NZ_JALKII010000005.1"/>
</dbReference>
<keyword evidence="9 10" id="KW-0961">Cell wall biogenesis/degradation</keyword>
<dbReference type="SUPFAM" id="SSF53623">
    <property type="entry name" value="MurD-like peptide ligases, catalytic domain"/>
    <property type="match status" value="1"/>
</dbReference>
<dbReference type="InterPro" id="IPR051046">
    <property type="entry name" value="MurCDEF_CellWall_CoF430Synth"/>
</dbReference>
<keyword evidence="4 10" id="KW-0547">Nucleotide-binding</keyword>
<evidence type="ECO:0000256" key="3">
    <source>
        <dbReference type="ARBA" id="ARBA00022618"/>
    </source>
</evidence>
<evidence type="ECO:0000259" key="13">
    <source>
        <dbReference type="Pfam" id="PF02875"/>
    </source>
</evidence>
<evidence type="ECO:0000256" key="1">
    <source>
        <dbReference type="ARBA" id="ARBA00022490"/>
    </source>
</evidence>
<dbReference type="Pfam" id="PF02875">
    <property type="entry name" value="Mur_ligase_C"/>
    <property type="match status" value="1"/>
</dbReference>
<dbReference type="PANTHER" id="PTHR43024:SF1">
    <property type="entry name" value="UDP-N-ACETYLMURAMOYL-TRIPEPTIDE--D-ALANYL-D-ALANINE LIGASE"/>
    <property type="match status" value="1"/>
</dbReference>
<evidence type="ECO:0000256" key="10">
    <source>
        <dbReference type="HAMAP-Rule" id="MF_02019"/>
    </source>
</evidence>
<evidence type="ECO:0000256" key="2">
    <source>
        <dbReference type="ARBA" id="ARBA00022598"/>
    </source>
</evidence>
<dbReference type="InterPro" id="IPR036565">
    <property type="entry name" value="Mur-like_cat_sf"/>
</dbReference>
<accession>A0ABT0E875</accession>
<dbReference type="InterPro" id="IPR013221">
    <property type="entry name" value="Mur_ligase_cen"/>
</dbReference>
<feature type="domain" description="Mur ligase C-terminal" evidence="13">
    <location>
        <begin position="312"/>
        <end position="429"/>
    </location>
</feature>
<dbReference type="InterPro" id="IPR005863">
    <property type="entry name" value="UDP-N-AcMur_synth"/>
</dbReference>
<comment type="caution">
    <text evidence="15">The sequence shown here is derived from an EMBL/GenBank/DDBJ whole genome shotgun (WGS) entry which is preliminary data.</text>
</comment>
<evidence type="ECO:0000256" key="5">
    <source>
        <dbReference type="ARBA" id="ARBA00022840"/>
    </source>
</evidence>
<evidence type="ECO:0000256" key="9">
    <source>
        <dbReference type="ARBA" id="ARBA00023316"/>
    </source>
</evidence>
<keyword evidence="2 10" id="KW-0436">Ligase</keyword>
<comment type="subcellular location">
    <subcellularLocation>
        <location evidence="10 11">Cytoplasm</location>
    </subcellularLocation>
</comment>
<dbReference type="Pfam" id="PF08245">
    <property type="entry name" value="Mur_ligase_M"/>
    <property type="match status" value="1"/>
</dbReference>
<keyword evidence="3 10" id="KW-0132">Cell division</keyword>
<comment type="similarity">
    <text evidence="10">Belongs to the MurCDEF family. MurF subfamily.</text>
</comment>
<evidence type="ECO:0000313" key="16">
    <source>
        <dbReference type="Proteomes" id="UP001165524"/>
    </source>
</evidence>
<dbReference type="Proteomes" id="UP001165524">
    <property type="component" value="Unassembled WGS sequence"/>
</dbReference>
<dbReference type="NCBIfam" id="TIGR01143">
    <property type="entry name" value="murF"/>
    <property type="match status" value="1"/>
</dbReference>
<comment type="pathway">
    <text evidence="10 11">Cell wall biogenesis; peptidoglycan biosynthesis.</text>
</comment>
<evidence type="ECO:0000313" key="15">
    <source>
        <dbReference type="EMBL" id="MCK0537948.1"/>
    </source>
</evidence>
<dbReference type="InterPro" id="IPR000713">
    <property type="entry name" value="Mur_ligase_N"/>
</dbReference>
<evidence type="ECO:0000256" key="4">
    <source>
        <dbReference type="ARBA" id="ARBA00022741"/>
    </source>
</evidence>
<keyword evidence="7 10" id="KW-0573">Peptidoglycan synthesis</keyword>
<protein>
    <recommendedName>
        <fullName evidence="10 11">UDP-N-acetylmuramoyl-tripeptide--D-alanyl-D-alanine ligase</fullName>
        <ecNumber evidence="10 11">6.3.2.10</ecNumber>
    </recommendedName>
    <alternativeName>
        <fullName evidence="10">D-alanyl-D-alanine-adding enzyme</fullName>
    </alternativeName>
</protein>
<keyword evidence="6 10" id="KW-0133">Cell shape</keyword>
<evidence type="ECO:0000256" key="7">
    <source>
        <dbReference type="ARBA" id="ARBA00022984"/>
    </source>
</evidence>
<dbReference type="SUPFAM" id="SSF63418">
    <property type="entry name" value="MurE/MurF N-terminal domain"/>
    <property type="match status" value="1"/>
</dbReference>
<dbReference type="PANTHER" id="PTHR43024">
    <property type="entry name" value="UDP-N-ACETYLMURAMOYL-TRIPEPTIDE--D-ALANYL-D-ALANINE LIGASE"/>
    <property type="match status" value="1"/>
</dbReference>
<dbReference type="HAMAP" id="MF_02019">
    <property type="entry name" value="MurF"/>
    <property type="match status" value="1"/>
</dbReference>
<comment type="function">
    <text evidence="10 11">Involved in cell wall formation. Catalyzes the final step in the synthesis of UDP-N-acetylmuramoyl-pentapeptide, the precursor of murein.</text>
</comment>
<comment type="caution">
    <text evidence="10">Lacks conserved residue(s) required for the propagation of feature annotation.</text>
</comment>
<proteinExistence type="inferred from homology"/>
<evidence type="ECO:0000259" key="12">
    <source>
        <dbReference type="Pfam" id="PF01225"/>
    </source>
</evidence>
<dbReference type="Gene3D" id="3.40.1190.10">
    <property type="entry name" value="Mur-like, catalytic domain"/>
    <property type="match status" value="1"/>
</dbReference>
<dbReference type="Pfam" id="PF01225">
    <property type="entry name" value="Mur_ligase"/>
    <property type="match status" value="1"/>
</dbReference>
<comment type="catalytic activity">
    <reaction evidence="10 11">
        <text>D-alanyl-D-alanine + UDP-N-acetyl-alpha-D-muramoyl-L-alanyl-gamma-D-glutamyl-meso-2,6-diaminopimelate + ATP = UDP-N-acetyl-alpha-D-muramoyl-L-alanyl-gamma-D-glutamyl-meso-2,6-diaminopimeloyl-D-alanyl-D-alanine + ADP + phosphate + H(+)</text>
        <dbReference type="Rhea" id="RHEA:28374"/>
        <dbReference type="ChEBI" id="CHEBI:15378"/>
        <dbReference type="ChEBI" id="CHEBI:30616"/>
        <dbReference type="ChEBI" id="CHEBI:43474"/>
        <dbReference type="ChEBI" id="CHEBI:57822"/>
        <dbReference type="ChEBI" id="CHEBI:61386"/>
        <dbReference type="ChEBI" id="CHEBI:83905"/>
        <dbReference type="ChEBI" id="CHEBI:456216"/>
        <dbReference type="EC" id="6.3.2.10"/>
    </reaction>
</comment>
<dbReference type="InterPro" id="IPR004101">
    <property type="entry name" value="Mur_ligase_C"/>
</dbReference>
<name>A0ABT0E875_9GAMM</name>
<dbReference type="Gene3D" id="3.40.1390.10">
    <property type="entry name" value="MurE/MurF, N-terminal domain"/>
    <property type="match status" value="1"/>
</dbReference>
<feature type="domain" description="Mur ligase N-terminal catalytic" evidence="12">
    <location>
        <begin position="21"/>
        <end position="69"/>
    </location>
</feature>
<keyword evidence="5 10" id="KW-0067">ATP-binding</keyword>